<feature type="compositionally biased region" description="Pro residues" evidence="1">
    <location>
        <begin position="7"/>
        <end position="16"/>
    </location>
</feature>
<evidence type="ECO:0000313" key="3">
    <source>
        <dbReference type="Proteomes" id="UP000306378"/>
    </source>
</evidence>
<evidence type="ECO:0000313" key="2">
    <source>
        <dbReference type="EMBL" id="TLF74489.1"/>
    </source>
</evidence>
<sequence length="235" mass="25901">MSIDIPGMPPTPPPDPGQGAHGSQPLWARYDDLQFFDQMIFATAAADAAGLTNAADHLEHYLANTGTDWTLDPDRIMHDEPALKLHFDNLITVGVWDIARRIGSVTTGQSISASFQLAWKEYVFRDRDWYLAIGAVETTACGAVKVEKLNSDGESYSIDLRYQCHLYDRYNWDGDKQTEIAGFTWTDRELGALHTAGLAKEFDMIGSSTIKHYKGDLPPVGDLNLPAPSGTGTPR</sequence>
<gene>
    <name evidence="2" type="ORF">FEK34_24320</name>
</gene>
<feature type="region of interest" description="Disordered" evidence="1">
    <location>
        <begin position="1"/>
        <end position="23"/>
    </location>
</feature>
<dbReference type="EMBL" id="VBUT01000010">
    <property type="protein sequence ID" value="TLF74489.1"/>
    <property type="molecule type" value="Genomic_DNA"/>
</dbReference>
<evidence type="ECO:0000256" key="1">
    <source>
        <dbReference type="SAM" id="MobiDB-lite"/>
    </source>
</evidence>
<reference evidence="2 3" key="1">
    <citation type="submission" date="2019-05" db="EMBL/GenBank/DDBJ databases">
        <title>Genomes sequences of two Nocardia cyriacigeorgica environmental isolates, type strains Nocardia asteroides ATCC 19247 and Nocardia cyriacigeorgica DSM 44484.</title>
        <authorList>
            <person name="Vautrin F."/>
            <person name="Bergeron E."/>
            <person name="Dubost A."/>
            <person name="Abrouk D."/>
            <person name="Rodriguez Nava V."/>
            <person name="Pujic P."/>
        </authorList>
    </citation>
    <scope>NUCLEOTIDE SEQUENCE [LARGE SCALE GENOMIC DNA]</scope>
    <source>
        <strain evidence="2 3">EML 446</strain>
    </source>
</reference>
<dbReference type="RefSeq" id="WP_138451342.1">
    <property type="nucleotide sequence ID" value="NZ_VBUT01000010.1"/>
</dbReference>
<accession>A0A5R8NFQ1</accession>
<organism evidence="2 3">
    <name type="scientific">Nocardia cyriacigeorgica</name>
    <dbReference type="NCBI Taxonomy" id="135487"/>
    <lineage>
        <taxon>Bacteria</taxon>
        <taxon>Bacillati</taxon>
        <taxon>Actinomycetota</taxon>
        <taxon>Actinomycetes</taxon>
        <taxon>Mycobacteriales</taxon>
        <taxon>Nocardiaceae</taxon>
        <taxon>Nocardia</taxon>
    </lineage>
</organism>
<dbReference type="AlphaFoldDB" id="A0A5R8NFQ1"/>
<proteinExistence type="predicted"/>
<protein>
    <submittedName>
        <fullName evidence="2">Uncharacterized protein</fullName>
    </submittedName>
</protein>
<comment type="caution">
    <text evidence="2">The sequence shown here is derived from an EMBL/GenBank/DDBJ whole genome shotgun (WGS) entry which is preliminary data.</text>
</comment>
<dbReference type="Proteomes" id="UP000306378">
    <property type="component" value="Unassembled WGS sequence"/>
</dbReference>
<name>A0A5R8NFQ1_9NOCA</name>